<dbReference type="InterPro" id="IPR021268">
    <property type="entry name" value="DUF2845"/>
</dbReference>
<evidence type="ECO:0000313" key="2">
    <source>
        <dbReference type="EMBL" id="MDH0568514.1"/>
    </source>
</evidence>
<dbReference type="EMBL" id="UGUV01000002">
    <property type="protein sequence ID" value="SUD50271.1"/>
    <property type="molecule type" value="Genomic_DNA"/>
</dbReference>
<protein>
    <submittedName>
        <fullName evidence="2">DUF2845 domain-containing protein</fullName>
    </submittedName>
    <submittedName>
        <fullName evidence="6">Protein of uncharacterized function (DUF2845)</fullName>
    </submittedName>
</protein>
<evidence type="ECO:0000313" key="11">
    <source>
        <dbReference type="Proteomes" id="UP000272833"/>
    </source>
</evidence>
<dbReference type="Proteomes" id="UP001159292">
    <property type="component" value="Unassembled WGS sequence"/>
</dbReference>
<organism evidence="6 10">
    <name type="scientific">Ectopseudomonas oleovorans</name>
    <name type="common">Pseudomonas oleovorans</name>
    <dbReference type="NCBI Taxonomy" id="301"/>
    <lineage>
        <taxon>Bacteria</taxon>
        <taxon>Pseudomonadati</taxon>
        <taxon>Pseudomonadota</taxon>
        <taxon>Gammaproteobacteria</taxon>
        <taxon>Pseudomonadales</taxon>
        <taxon>Pseudomonadaceae</taxon>
        <taxon>Ectopseudomonas</taxon>
    </lineage>
</organism>
<dbReference type="AlphaFoldDB" id="A0A061CNF5"/>
<evidence type="ECO:0000313" key="4">
    <source>
        <dbReference type="EMBL" id="PTU79030.1"/>
    </source>
</evidence>
<dbReference type="Proteomes" id="UP000255303">
    <property type="component" value="Unassembled WGS sequence"/>
</dbReference>
<dbReference type="EMBL" id="QASO01000064">
    <property type="protein sequence ID" value="PTU79030.1"/>
    <property type="molecule type" value="Genomic_DNA"/>
</dbReference>
<dbReference type="Proteomes" id="UP001161697">
    <property type="component" value="Unassembled WGS sequence"/>
</dbReference>
<reference evidence="2" key="4">
    <citation type="submission" date="2022-09" db="EMBL/GenBank/DDBJ databases">
        <title>Intensive care unit water sources are persistently colonized with multi-drug resistant bacteria and are the site of extensive horizontal gene transfer of antibiotic resistance genes.</title>
        <authorList>
            <person name="Diorio-Toth L."/>
        </authorList>
    </citation>
    <scope>NUCLEOTIDE SEQUENCE</scope>
    <source>
        <strain evidence="3">GD03704</strain>
        <strain evidence="2">GD04000</strain>
    </source>
</reference>
<reference evidence="4 8" key="1">
    <citation type="submission" date="2018-04" db="EMBL/GenBank/DDBJ databases">
        <title>Pseudomonas sp. nov., isolated from mangrove soil.</title>
        <authorList>
            <person name="Chen C."/>
        </authorList>
    </citation>
    <scope>NUCLEOTIDE SEQUENCE [LARGE SCALE GENOMIC DNA]</scope>
    <source>
        <strain evidence="4 8">JCM 14246</strain>
    </source>
</reference>
<reference evidence="5 11" key="3">
    <citation type="submission" date="2018-10" db="EMBL/GenBank/DDBJ databases">
        <title>Transmission dynamics of multidrug resistant bacteria on intensive care unit surfaces.</title>
        <authorList>
            <person name="D'Souza A.W."/>
            <person name="Potter R.F."/>
            <person name="Wallace M."/>
            <person name="Shupe A."/>
            <person name="Patel S."/>
            <person name="Sun S."/>
            <person name="Gul D."/>
            <person name="Kwon J.H."/>
            <person name="Andleeb S."/>
            <person name="Burnham C.-A.D."/>
            <person name="Dantas G."/>
        </authorList>
    </citation>
    <scope>NUCLEOTIDE SEQUENCE [LARGE SCALE GENOMIC DNA]</scope>
    <source>
        <strain evidence="5 11">PO_271</strain>
    </source>
</reference>
<name>A0A061CNF5_ECTOL</name>
<dbReference type="Proteomes" id="UP000272833">
    <property type="component" value="Unassembled WGS sequence"/>
</dbReference>
<dbReference type="RefSeq" id="WP_004424376.1">
    <property type="nucleotide sequence ID" value="NZ_CAJQNA010000073.1"/>
</dbReference>
<evidence type="ECO:0000313" key="5">
    <source>
        <dbReference type="EMBL" id="RRW34765.1"/>
    </source>
</evidence>
<evidence type="ECO:0000313" key="7">
    <source>
        <dbReference type="EMBL" id="SUD61185.1"/>
    </source>
</evidence>
<dbReference type="EMBL" id="UGUW01000004">
    <property type="protein sequence ID" value="SUD61185.1"/>
    <property type="molecule type" value="Genomic_DNA"/>
</dbReference>
<evidence type="ECO:0000313" key="3">
    <source>
        <dbReference type="EMBL" id="MDH1338299.1"/>
    </source>
</evidence>
<accession>A0A379JPY8</accession>
<dbReference type="Pfam" id="PF11006">
    <property type="entry name" value="DUF2845"/>
    <property type="match status" value="1"/>
</dbReference>
<sequence length="102" mass="11521">MIMRSLSIITLTTLVAGLISISAQADTLRCGSTLVSLGDRPFEVERKCGAPVHRDPVGYTLGSYDRREYMIEEWVYGPSNGMLSILRFEGNRLTAIERRRER</sequence>
<dbReference type="EMBL" id="RHRS01000032">
    <property type="protein sequence ID" value="RRW34765.1"/>
    <property type="molecule type" value="Genomic_DNA"/>
</dbReference>
<evidence type="ECO:0000256" key="1">
    <source>
        <dbReference type="SAM" id="SignalP"/>
    </source>
</evidence>
<accession>A0A061CNF5</accession>
<keyword evidence="8" id="KW-1185">Reference proteome</keyword>
<dbReference type="EMBL" id="JAOCJE010000001">
    <property type="protein sequence ID" value="MDH1338299.1"/>
    <property type="molecule type" value="Genomic_DNA"/>
</dbReference>
<evidence type="ECO:0000313" key="6">
    <source>
        <dbReference type="EMBL" id="SUD50271.1"/>
    </source>
</evidence>
<keyword evidence="1" id="KW-0732">Signal</keyword>
<evidence type="ECO:0000313" key="10">
    <source>
        <dbReference type="Proteomes" id="UP000255303"/>
    </source>
</evidence>
<gene>
    <name evidence="4" type="ORF">DBO86_11180</name>
    <name evidence="5" type="ORF">EGJ44_13600</name>
    <name evidence="3" type="ORF">N5J11_03300</name>
    <name evidence="2" type="ORF">N7671_15035</name>
    <name evidence="6" type="ORF">NCTC10692_00671</name>
    <name evidence="7" type="ORF">NCTC10860_03559</name>
</gene>
<dbReference type="Proteomes" id="UP000244052">
    <property type="component" value="Unassembled WGS sequence"/>
</dbReference>
<dbReference type="GeneID" id="300418173"/>
<evidence type="ECO:0000313" key="9">
    <source>
        <dbReference type="Proteomes" id="UP000254084"/>
    </source>
</evidence>
<accession>A0A2T5PMU1</accession>
<feature type="chain" id="PRO_5015598793" evidence="1">
    <location>
        <begin position="26"/>
        <end position="102"/>
    </location>
</feature>
<evidence type="ECO:0000313" key="8">
    <source>
        <dbReference type="Proteomes" id="UP000244052"/>
    </source>
</evidence>
<dbReference type="Proteomes" id="UP000254084">
    <property type="component" value="Unassembled WGS sequence"/>
</dbReference>
<reference evidence="9 10" key="2">
    <citation type="submission" date="2018-06" db="EMBL/GenBank/DDBJ databases">
        <authorList>
            <consortium name="Pathogen Informatics"/>
            <person name="Doyle S."/>
        </authorList>
    </citation>
    <scope>NUCLEOTIDE SEQUENCE [LARGE SCALE GENOMIC DNA]</scope>
    <source>
        <strain evidence="6 10">NCTC10692</strain>
        <strain evidence="7 9">NCTC10860</strain>
    </source>
</reference>
<dbReference type="EMBL" id="JAOEET010000040">
    <property type="protein sequence ID" value="MDH0568514.1"/>
    <property type="molecule type" value="Genomic_DNA"/>
</dbReference>
<proteinExistence type="predicted"/>
<feature type="signal peptide" evidence="1">
    <location>
        <begin position="1"/>
        <end position="25"/>
    </location>
</feature>